<dbReference type="KEGG" id="blac:94347706"/>
<dbReference type="Proteomes" id="UP000294530">
    <property type="component" value="Unassembled WGS sequence"/>
</dbReference>
<comment type="caution">
    <text evidence="2">The sequence shown here is derived from an EMBL/GenBank/DDBJ whole genome shotgun (WGS) entry which is preliminary data.</text>
</comment>
<dbReference type="RefSeq" id="XP_067819029.1">
    <property type="nucleotide sequence ID" value="XM_067962035.1"/>
</dbReference>
<dbReference type="AlphaFoldDB" id="A0A976FMG2"/>
<protein>
    <submittedName>
        <fullName evidence="2">Uncharacterized protein</fullName>
    </submittedName>
</protein>
<evidence type="ECO:0000313" key="3">
    <source>
        <dbReference type="Proteomes" id="UP000294530"/>
    </source>
</evidence>
<organism evidence="2 3">
    <name type="scientific">Bremia lactucae</name>
    <name type="common">Lettuce downy mildew</name>
    <dbReference type="NCBI Taxonomy" id="4779"/>
    <lineage>
        <taxon>Eukaryota</taxon>
        <taxon>Sar</taxon>
        <taxon>Stramenopiles</taxon>
        <taxon>Oomycota</taxon>
        <taxon>Peronosporomycetes</taxon>
        <taxon>Peronosporales</taxon>
        <taxon>Peronosporaceae</taxon>
        <taxon>Bremia</taxon>
    </lineage>
</organism>
<evidence type="ECO:0000313" key="2">
    <source>
        <dbReference type="EMBL" id="TDH69530.1"/>
    </source>
</evidence>
<gene>
    <name evidence="2" type="ORF">CCR75_003944</name>
</gene>
<evidence type="ECO:0000256" key="1">
    <source>
        <dbReference type="SAM" id="MobiDB-lite"/>
    </source>
</evidence>
<sequence>MDKCRTSSYLFKQLFTFQEDDDTKSKQDGSGSMHHEEIEADDDWSELNKQCLDIGLIYSLFQIAKLFLTNTVGILNCATSSCVVYEIAASFLRQSTRYILTTLFTKKPWSLPI</sequence>
<keyword evidence="3" id="KW-1185">Reference proteome</keyword>
<name>A0A976FMG2_BRELC</name>
<dbReference type="GeneID" id="94347706"/>
<feature type="compositionally biased region" description="Basic and acidic residues" evidence="1">
    <location>
        <begin position="23"/>
        <end position="37"/>
    </location>
</feature>
<proteinExistence type="predicted"/>
<feature type="region of interest" description="Disordered" evidence="1">
    <location>
        <begin position="20"/>
        <end position="39"/>
    </location>
</feature>
<reference evidence="2 3" key="1">
    <citation type="journal article" date="2021" name="Genome Biol.">
        <title>AFLAP: assembly-free linkage analysis pipeline using k-mers from genome sequencing data.</title>
        <authorList>
            <person name="Fletcher K."/>
            <person name="Zhang L."/>
            <person name="Gil J."/>
            <person name="Han R."/>
            <person name="Cavanaugh K."/>
            <person name="Michelmore R."/>
        </authorList>
    </citation>
    <scope>NUCLEOTIDE SEQUENCE [LARGE SCALE GENOMIC DNA]</scope>
    <source>
        <strain evidence="2 3">SF5</strain>
    </source>
</reference>
<accession>A0A976FMG2</accession>
<dbReference type="EMBL" id="SHOA02000002">
    <property type="protein sequence ID" value="TDH69530.1"/>
    <property type="molecule type" value="Genomic_DNA"/>
</dbReference>